<evidence type="ECO:0000313" key="2">
    <source>
        <dbReference type="EMBL" id="CCF85599.1"/>
    </source>
</evidence>
<reference evidence="2 3" key="1">
    <citation type="journal article" date="2012" name="ISME J.">
        <title>Nitrification expanded: discovery, physiology and genomics of a nitrite-oxidizing bacterium from the phylum Chloroflexi.</title>
        <authorList>
            <person name="Sorokin D.Y."/>
            <person name="Lucker S."/>
            <person name="Vejmelkova D."/>
            <person name="Kostrikina N.A."/>
            <person name="Kleerebezem R."/>
            <person name="Rijpstra W.I."/>
            <person name="Damste J.S."/>
            <person name="Le Paslier D."/>
            <person name="Muyzer G."/>
            <person name="Wagner M."/>
            <person name="van Loosdrecht M.C."/>
            <person name="Daims H."/>
        </authorList>
    </citation>
    <scope>NUCLEOTIDE SEQUENCE [LARGE SCALE GENOMIC DNA]</scope>
    <source>
        <strain evidence="3">none</strain>
    </source>
</reference>
<dbReference type="Pfam" id="PF01695">
    <property type="entry name" value="IstB_IS21"/>
    <property type="match status" value="1"/>
</dbReference>
<dbReference type="EMBL" id="CAGS01000468">
    <property type="protein sequence ID" value="CCF85599.1"/>
    <property type="molecule type" value="Genomic_DNA"/>
</dbReference>
<evidence type="ECO:0000313" key="3">
    <source>
        <dbReference type="Proteomes" id="UP000004221"/>
    </source>
</evidence>
<feature type="domain" description="IstB-like ATP-binding" evidence="1">
    <location>
        <begin position="1"/>
        <end position="77"/>
    </location>
</feature>
<evidence type="ECO:0000259" key="1">
    <source>
        <dbReference type="Pfam" id="PF01695"/>
    </source>
</evidence>
<dbReference type="Gene3D" id="3.40.50.300">
    <property type="entry name" value="P-loop containing nucleotide triphosphate hydrolases"/>
    <property type="match status" value="1"/>
</dbReference>
<organism evidence="2 3">
    <name type="scientific">Nitrolancea hollandica Lb</name>
    <dbReference type="NCBI Taxonomy" id="1129897"/>
    <lineage>
        <taxon>Bacteria</taxon>
        <taxon>Pseudomonadati</taxon>
        <taxon>Thermomicrobiota</taxon>
        <taxon>Thermomicrobia</taxon>
        <taxon>Sphaerobacterales</taxon>
        <taxon>Sphaerobacterineae</taxon>
        <taxon>Sphaerobacteraceae</taxon>
        <taxon>Nitrolancea</taxon>
    </lineage>
</organism>
<dbReference type="OrthoDB" id="8064373at2"/>
<dbReference type="InterPro" id="IPR002611">
    <property type="entry name" value="IstB_ATP-bd"/>
</dbReference>
<accession>I4ELN7</accession>
<name>I4ELN7_9BACT</name>
<comment type="caution">
    <text evidence="2">The sequence shown here is derived from an EMBL/GenBank/DDBJ whole genome shotgun (WGS) entry which is preliminary data.</text>
</comment>
<proteinExistence type="predicted"/>
<keyword evidence="3" id="KW-1185">Reference proteome</keyword>
<sequence length="90" mass="10282">MGYFPLDRLAAQFLFQLVSRRYQKASLIITSNKSYGEWGEIFADPVLASAILDRLLHHSATINIRGQSYRLREKRQAGVFHDLTTAPKES</sequence>
<dbReference type="AlphaFoldDB" id="I4ELN7"/>
<dbReference type="InterPro" id="IPR027417">
    <property type="entry name" value="P-loop_NTPase"/>
</dbReference>
<keyword evidence="2" id="KW-0067">ATP-binding</keyword>
<dbReference type="Proteomes" id="UP000004221">
    <property type="component" value="Unassembled WGS sequence"/>
</dbReference>
<dbReference type="GO" id="GO:0005524">
    <property type="term" value="F:ATP binding"/>
    <property type="evidence" value="ECO:0007669"/>
    <property type="project" value="UniProtKB-KW"/>
</dbReference>
<protein>
    <submittedName>
        <fullName evidence="2">Insertion sequence IS21 putative ATP-binding protein</fullName>
    </submittedName>
</protein>
<gene>
    <name evidence="2" type="ORF">NITHO_520001</name>
</gene>
<keyword evidence="2" id="KW-0547">Nucleotide-binding</keyword>